<dbReference type="PROSITE" id="PS50225">
    <property type="entry name" value="SOCS"/>
    <property type="match status" value="1"/>
</dbReference>
<feature type="domain" description="SOCS box" evidence="7">
    <location>
        <begin position="106"/>
        <end position="156"/>
    </location>
</feature>
<dbReference type="GO" id="GO:0009968">
    <property type="term" value="P:negative regulation of signal transduction"/>
    <property type="evidence" value="ECO:0007669"/>
    <property type="project" value="UniProtKB-KW"/>
</dbReference>
<keyword evidence="9" id="KW-1185">Reference proteome</keyword>
<evidence type="ECO:0000256" key="2">
    <source>
        <dbReference type="ARBA" id="ARBA00022700"/>
    </source>
</evidence>
<dbReference type="EMBL" id="KB201785">
    <property type="protein sequence ID" value="ESO94641.1"/>
    <property type="molecule type" value="Genomic_DNA"/>
</dbReference>
<dbReference type="InterPro" id="IPR001496">
    <property type="entry name" value="SOCS_box"/>
</dbReference>
<organism evidence="8 9">
    <name type="scientific">Lottia gigantea</name>
    <name type="common">Giant owl limpet</name>
    <dbReference type="NCBI Taxonomy" id="225164"/>
    <lineage>
        <taxon>Eukaryota</taxon>
        <taxon>Metazoa</taxon>
        <taxon>Spiralia</taxon>
        <taxon>Lophotrochozoa</taxon>
        <taxon>Mollusca</taxon>
        <taxon>Gastropoda</taxon>
        <taxon>Patellogastropoda</taxon>
        <taxon>Lottioidea</taxon>
        <taxon>Lottiidae</taxon>
        <taxon>Lottia</taxon>
    </lineage>
</organism>
<accession>V4AM15</accession>
<dbReference type="SMART" id="SM00253">
    <property type="entry name" value="SOCS"/>
    <property type="match status" value="1"/>
</dbReference>
<keyword evidence="1" id="KW-0341">Growth regulation</keyword>
<keyword evidence="3" id="KW-0833">Ubl conjugation pathway</keyword>
<dbReference type="SUPFAM" id="SSF55550">
    <property type="entry name" value="SH2 domain"/>
    <property type="match status" value="1"/>
</dbReference>
<protein>
    <recommendedName>
        <fullName evidence="10">Suppressor of cytokine signaling 7</fullName>
    </recommendedName>
</protein>
<dbReference type="InterPro" id="IPR036036">
    <property type="entry name" value="SOCS_box-like_dom_sf"/>
</dbReference>
<evidence type="ECO:0000259" key="6">
    <source>
        <dbReference type="PROSITE" id="PS50001"/>
    </source>
</evidence>
<evidence type="ECO:0000256" key="4">
    <source>
        <dbReference type="ARBA" id="ARBA00022999"/>
    </source>
</evidence>
<evidence type="ECO:0000256" key="3">
    <source>
        <dbReference type="ARBA" id="ARBA00022786"/>
    </source>
</evidence>
<dbReference type="OMA" id="EMLHYRR"/>
<dbReference type="SUPFAM" id="SSF158235">
    <property type="entry name" value="SOCS box-like"/>
    <property type="match status" value="1"/>
</dbReference>
<dbReference type="STRING" id="225164.V4AM15"/>
<evidence type="ECO:0008006" key="10">
    <source>
        <dbReference type="Google" id="ProtNLM"/>
    </source>
</evidence>
<dbReference type="GO" id="GO:0046935">
    <property type="term" value="F:1-phosphatidylinositol-3-kinase regulator activity"/>
    <property type="evidence" value="ECO:0007669"/>
    <property type="project" value="TreeGrafter"/>
</dbReference>
<sequence>CGWYWGPLSYEEAEATLQNKPDGSFLVRDSSNENYILSLSFISHSIVRHTRIEHNKGLFSFWSQPESHGRVTIKEFIEQTVENSRNGNFHYFLRPPGPGMPPLPIQLVHPISRFVQFRSLQHMCRFLILRWVRRDHIDRLPVPEKVKNYLRENQYYVESVEDM</sequence>
<feature type="non-terminal residue" evidence="8">
    <location>
        <position position="1"/>
    </location>
</feature>
<dbReference type="Proteomes" id="UP000030746">
    <property type="component" value="Unassembled WGS sequence"/>
</dbReference>
<dbReference type="CTD" id="20234899"/>
<name>V4AM15_LOTGI</name>
<dbReference type="GeneID" id="20234899"/>
<evidence type="ECO:0000256" key="5">
    <source>
        <dbReference type="PROSITE-ProRule" id="PRU00191"/>
    </source>
</evidence>
<dbReference type="Pfam" id="PF00017">
    <property type="entry name" value="SH2"/>
    <property type="match status" value="1"/>
</dbReference>
<dbReference type="PROSITE" id="PS50001">
    <property type="entry name" value="SH2"/>
    <property type="match status" value="1"/>
</dbReference>
<evidence type="ECO:0000313" key="8">
    <source>
        <dbReference type="EMBL" id="ESO94641.1"/>
    </source>
</evidence>
<dbReference type="KEGG" id="lgi:LOTGIDRAFT_144981"/>
<dbReference type="RefSeq" id="XP_009054675.1">
    <property type="nucleotide sequence ID" value="XM_009056427.1"/>
</dbReference>
<proteinExistence type="predicted"/>
<dbReference type="PANTHER" id="PTHR10155:SF5">
    <property type="entry name" value="SUPPRESSOR OF CYTOKINE SIGNALING 7"/>
    <property type="match status" value="1"/>
</dbReference>
<reference evidence="8 9" key="1">
    <citation type="journal article" date="2013" name="Nature">
        <title>Insights into bilaterian evolution from three spiralian genomes.</title>
        <authorList>
            <person name="Simakov O."/>
            <person name="Marletaz F."/>
            <person name="Cho S.J."/>
            <person name="Edsinger-Gonzales E."/>
            <person name="Havlak P."/>
            <person name="Hellsten U."/>
            <person name="Kuo D.H."/>
            <person name="Larsson T."/>
            <person name="Lv J."/>
            <person name="Arendt D."/>
            <person name="Savage R."/>
            <person name="Osoegawa K."/>
            <person name="de Jong P."/>
            <person name="Grimwood J."/>
            <person name="Chapman J.A."/>
            <person name="Shapiro H."/>
            <person name="Aerts A."/>
            <person name="Otillar R.P."/>
            <person name="Terry A.Y."/>
            <person name="Boore J.L."/>
            <person name="Grigoriev I.V."/>
            <person name="Lindberg D.R."/>
            <person name="Seaver E.C."/>
            <person name="Weisblat D.A."/>
            <person name="Putnam N.H."/>
            <person name="Rokhsar D.S."/>
        </authorList>
    </citation>
    <scope>NUCLEOTIDE SEQUENCE [LARGE SCALE GENOMIC DNA]</scope>
</reference>
<dbReference type="PANTHER" id="PTHR10155">
    <property type="entry name" value="PHOSPHATIDYLINOSITOL 3-KINASE REGULATORY SUBUNIT"/>
    <property type="match status" value="1"/>
</dbReference>
<dbReference type="GO" id="GO:0005942">
    <property type="term" value="C:phosphatidylinositol 3-kinase complex"/>
    <property type="evidence" value="ECO:0007669"/>
    <property type="project" value="TreeGrafter"/>
</dbReference>
<dbReference type="InterPro" id="IPR000980">
    <property type="entry name" value="SH2"/>
</dbReference>
<dbReference type="AlphaFoldDB" id="V4AM15"/>
<dbReference type="GO" id="GO:0046854">
    <property type="term" value="P:phosphatidylinositol phosphate biosynthetic process"/>
    <property type="evidence" value="ECO:0007669"/>
    <property type="project" value="TreeGrafter"/>
</dbReference>
<dbReference type="OrthoDB" id="5979828at2759"/>
<dbReference type="Gene3D" id="3.30.505.10">
    <property type="entry name" value="SH2 domain"/>
    <property type="match status" value="1"/>
</dbReference>
<evidence type="ECO:0000256" key="1">
    <source>
        <dbReference type="ARBA" id="ARBA00022604"/>
    </source>
</evidence>
<dbReference type="HOGENOM" id="CLU_079452_4_2_1"/>
<dbReference type="Pfam" id="PF07525">
    <property type="entry name" value="SOCS_box"/>
    <property type="match status" value="1"/>
</dbReference>
<dbReference type="SMART" id="SM00969">
    <property type="entry name" value="SOCS_box"/>
    <property type="match status" value="1"/>
</dbReference>
<dbReference type="InterPro" id="IPR036860">
    <property type="entry name" value="SH2_dom_sf"/>
</dbReference>
<feature type="domain" description="SH2" evidence="6">
    <location>
        <begin position="3"/>
        <end position="111"/>
    </location>
</feature>
<keyword evidence="4 5" id="KW-0727">SH2 domain</keyword>
<dbReference type="SMART" id="SM00252">
    <property type="entry name" value="SH2"/>
    <property type="match status" value="1"/>
</dbReference>
<evidence type="ECO:0000259" key="7">
    <source>
        <dbReference type="PROSITE" id="PS50225"/>
    </source>
</evidence>
<gene>
    <name evidence="8" type="ORF">LOTGIDRAFT_144981</name>
</gene>
<keyword evidence="2" id="KW-0734">Signal transduction inhibitor</keyword>
<evidence type="ECO:0000313" key="9">
    <source>
        <dbReference type="Proteomes" id="UP000030746"/>
    </source>
</evidence>
<dbReference type="GO" id="GO:0035556">
    <property type="term" value="P:intracellular signal transduction"/>
    <property type="evidence" value="ECO:0007669"/>
    <property type="project" value="InterPro"/>
</dbReference>